<dbReference type="PIRSF" id="PIRSF000103">
    <property type="entry name" value="HIBADH"/>
    <property type="match status" value="1"/>
</dbReference>
<feature type="domain" description="6-phosphogluconate dehydrogenase NADP-binding" evidence="3">
    <location>
        <begin position="3"/>
        <end position="115"/>
    </location>
</feature>
<dbReference type="PANTHER" id="PTHR43580:SF2">
    <property type="entry name" value="CYTOKINE-LIKE NUCLEAR FACTOR N-PAC"/>
    <property type="match status" value="1"/>
</dbReference>
<evidence type="ECO:0000313" key="6">
    <source>
        <dbReference type="Proteomes" id="UP000614047"/>
    </source>
</evidence>
<dbReference type="SUPFAM" id="SSF51735">
    <property type="entry name" value="NAD(P)-binding Rossmann-fold domains"/>
    <property type="match status" value="1"/>
</dbReference>
<dbReference type="Pfam" id="PF21761">
    <property type="entry name" value="RedAm-like_C"/>
    <property type="match status" value="1"/>
</dbReference>
<comment type="similarity">
    <text evidence="1">Belongs to the HIBADH-related family.</text>
</comment>
<dbReference type="Pfam" id="PF03446">
    <property type="entry name" value="NAD_binding_2"/>
    <property type="match status" value="1"/>
</dbReference>
<dbReference type="InterPro" id="IPR036291">
    <property type="entry name" value="NAD(P)-bd_dom_sf"/>
</dbReference>
<dbReference type="InterPro" id="IPR048666">
    <property type="entry name" value="RedAm-like_C"/>
</dbReference>
<comment type="caution">
    <text evidence="5">The sequence shown here is derived from an EMBL/GenBank/DDBJ whole genome shotgun (WGS) entry which is preliminary data.</text>
</comment>
<evidence type="ECO:0000256" key="1">
    <source>
        <dbReference type="ARBA" id="ARBA00009080"/>
    </source>
</evidence>
<reference evidence="5" key="1">
    <citation type="submission" date="2020-11" db="EMBL/GenBank/DDBJ databases">
        <title>Sequencing the genomes of 1000 actinobacteria strains.</title>
        <authorList>
            <person name="Klenk H.-P."/>
        </authorList>
    </citation>
    <scope>NUCLEOTIDE SEQUENCE</scope>
    <source>
        <strain evidence="5">DSM 43175</strain>
    </source>
</reference>
<sequence>MADVAVLGTGRMGAHVVRALRQAGLSVAVWNRTAGRAAALECAQVTAHPTAAGAVRAAPVVLTCLLDYAATRRVLDTAAEELPGRLLVQTSCGLPEEAEAAGARAEAMGARYLEAVLLCYPPELGTSRAHVPYAGPRRLYDDAAAVTGALGGGVHLGEDLRLVNAYYAAGCAFYYAVVGGALAAAGLGAATGLGPEPLERALAGRLGSLAETVRECLARVSARSYAVGHTSLRVHHEALGQLADLAGRCGVDGGFLEALHGRVGEAIALGHDGDHISVLAERPGGRGEGR</sequence>
<dbReference type="GO" id="GO:0050661">
    <property type="term" value="F:NADP binding"/>
    <property type="evidence" value="ECO:0007669"/>
    <property type="project" value="InterPro"/>
</dbReference>
<dbReference type="AlphaFoldDB" id="A0A931DL63"/>
<gene>
    <name evidence="5" type="ORF">IW256_005620</name>
</gene>
<dbReference type="Gene3D" id="1.10.1040.10">
    <property type="entry name" value="N-(1-d-carboxylethyl)-l-norvaline Dehydrogenase, domain 2"/>
    <property type="match status" value="1"/>
</dbReference>
<dbReference type="Gene3D" id="3.40.50.720">
    <property type="entry name" value="NAD(P)-binding Rossmann-like Domain"/>
    <property type="match status" value="1"/>
</dbReference>
<dbReference type="InterPro" id="IPR051265">
    <property type="entry name" value="HIBADH-related_NP60_sf"/>
</dbReference>
<evidence type="ECO:0000256" key="2">
    <source>
        <dbReference type="ARBA" id="ARBA00023002"/>
    </source>
</evidence>
<keyword evidence="2" id="KW-0560">Oxidoreductase</keyword>
<name>A0A931DL63_9ACTN</name>
<keyword evidence="6" id="KW-1185">Reference proteome</keyword>
<dbReference type="PANTHER" id="PTHR43580">
    <property type="entry name" value="OXIDOREDUCTASE GLYR1-RELATED"/>
    <property type="match status" value="1"/>
</dbReference>
<dbReference type="InterPro" id="IPR015815">
    <property type="entry name" value="HIBADH-related"/>
</dbReference>
<proteinExistence type="inferred from homology"/>
<evidence type="ECO:0000259" key="3">
    <source>
        <dbReference type="Pfam" id="PF03446"/>
    </source>
</evidence>
<dbReference type="Proteomes" id="UP000614047">
    <property type="component" value="Unassembled WGS sequence"/>
</dbReference>
<organism evidence="5 6">
    <name type="scientific">Actinomadura viridis</name>
    <dbReference type="NCBI Taxonomy" id="58110"/>
    <lineage>
        <taxon>Bacteria</taxon>
        <taxon>Bacillati</taxon>
        <taxon>Actinomycetota</taxon>
        <taxon>Actinomycetes</taxon>
        <taxon>Streptosporangiales</taxon>
        <taxon>Thermomonosporaceae</taxon>
        <taxon>Actinomadura</taxon>
    </lineage>
</organism>
<dbReference type="InterPro" id="IPR006115">
    <property type="entry name" value="6PGDH_NADP-bd"/>
</dbReference>
<dbReference type="RefSeq" id="WP_197013808.1">
    <property type="nucleotide sequence ID" value="NZ_BAABES010000019.1"/>
</dbReference>
<evidence type="ECO:0000259" key="4">
    <source>
        <dbReference type="Pfam" id="PF21761"/>
    </source>
</evidence>
<dbReference type="GO" id="GO:0016491">
    <property type="term" value="F:oxidoreductase activity"/>
    <property type="evidence" value="ECO:0007669"/>
    <property type="project" value="UniProtKB-KW"/>
</dbReference>
<protein>
    <submittedName>
        <fullName evidence="5">3-hydroxyisobutyrate dehydrogenase-like beta-hydroxyacid dehydrogenase</fullName>
    </submittedName>
</protein>
<accession>A0A931DL63</accession>
<dbReference type="InterPro" id="IPR013328">
    <property type="entry name" value="6PGD_dom2"/>
</dbReference>
<evidence type="ECO:0000313" key="5">
    <source>
        <dbReference type="EMBL" id="MBG6091507.1"/>
    </source>
</evidence>
<feature type="domain" description="NADPH-dependent reductive aminase-like C-terminal" evidence="4">
    <location>
        <begin position="159"/>
        <end position="281"/>
    </location>
</feature>
<dbReference type="EMBL" id="JADOUA010000001">
    <property type="protein sequence ID" value="MBG6091507.1"/>
    <property type="molecule type" value="Genomic_DNA"/>
</dbReference>